<reference evidence="1 2" key="1">
    <citation type="submission" date="2020-08" db="EMBL/GenBank/DDBJ databases">
        <title>A Genomic Blueprint of the Chicken Gut Microbiome.</title>
        <authorList>
            <person name="Gilroy R."/>
            <person name="Ravi A."/>
            <person name="Getino M."/>
            <person name="Pursley I."/>
            <person name="Horton D.L."/>
            <person name="Alikhan N.-F."/>
            <person name="Baker D."/>
            <person name="Gharbi K."/>
            <person name="Hall N."/>
            <person name="Watson M."/>
            <person name="Adriaenssens E.M."/>
            <person name="Foster-Nyarko E."/>
            <person name="Jarju S."/>
            <person name="Secka A."/>
            <person name="Antonio M."/>
            <person name="Oren A."/>
            <person name="Chaudhuri R."/>
            <person name="La Ragione R.M."/>
            <person name="Hildebrand F."/>
            <person name="Pallen M.J."/>
        </authorList>
    </citation>
    <scope>NUCLEOTIDE SEQUENCE [LARGE SCALE GENOMIC DNA]</scope>
    <source>
        <strain evidence="1 2">Re31</strain>
    </source>
</reference>
<comment type="caution">
    <text evidence="1">The sequence shown here is derived from an EMBL/GenBank/DDBJ whole genome shotgun (WGS) entry which is preliminary data.</text>
</comment>
<evidence type="ECO:0000313" key="2">
    <source>
        <dbReference type="Proteomes" id="UP000640930"/>
    </source>
</evidence>
<keyword evidence="2" id="KW-1185">Reference proteome</keyword>
<dbReference type="Proteomes" id="UP000640930">
    <property type="component" value="Unassembled WGS sequence"/>
</dbReference>
<evidence type="ECO:0000313" key="1">
    <source>
        <dbReference type="EMBL" id="MBD8028389.1"/>
    </source>
</evidence>
<name>A0ABR8XGN5_9BACL</name>
<protein>
    <submittedName>
        <fullName evidence="1">Uncharacterized protein</fullName>
    </submittedName>
</protein>
<proteinExistence type="predicted"/>
<organism evidence="1 2">
    <name type="scientific">Ureibacillus galli</name>
    <dbReference type="NCBI Taxonomy" id="2762222"/>
    <lineage>
        <taxon>Bacteria</taxon>
        <taxon>Bacillati</taxon>
        <taxon>Bacillota</taxon>
        <taxon>Bacilli</taxon>
        <taxon>Bacillales</taxon>
        <taxon>Caryophanaceae</taxon>
        <taxon>Ureibacillus</taxon>
    </lineage>
</organism>
<dbReference type="RefSeq" id="WP_318241046.1">
    <property type="nucleotide sequence ID" value="NZ_JACSQA010000038.1"/>
</dbReference>
<gene>
    <name evidence="1" type="ORF">H9636_17250</name>
</gene>
<accession>A0ABR8XGN5</accession>
<dbReference type="EMBL" id="JACSQA010000038">
    <property type="protein sequence ID" value="MBD8028389.1"/>
    <property type="molecule type" value="Genomic_DNA"/>
</dbReference>
<sequence length="66" mass="7863">MGITKDIFQLIYKRYKNALEILENNKELNRINIVVGVRAYLDSYNDYQNPFLEELNKAENLLKEIL</sequence>